<dbReference type="InterPro" id="IPR011250">
    <property type="entry name" value="OMP/PagP_B-barrel"/>
</dbReference>
<dbReference type="SUPFAM" id="SSF56925">
    <property type="entry name" value="OMPA-like"/>
    <property type="match status" value="1"/>
</dbReference>
<evidence type="ECO:0000259" key="2">
    <source>
        <dbReference type="Pfam" id="PF13568"/>
    </source>
</evidence>
<organism evidence="3 4">
    <name type="scientific">Dyadobacter fermentans</name>
    <dbReference type="NCBI Taxonomy" id="94254"/>
    <lineage>
        <taxon>Bacteria</taxon>
        <taxon>Pseudomonadati</taxon>
        <taxon>Bacteroidota</taxon>
        <taxon>Cytophagia</taxon>
        <taxon>Cytophagales</taxon>
        <taxon>Spirosomataceae</taxon>
        <taxon>Dyadobacter</taxon>
    </lineage>
</organism>
<keyword evidence="1" id="KW-0732">Signal</keyword>
<feature type="signal peptide" evidence="1">
    <location>
        <begin position="1"/>
        <end position="26"/>
    </location>
</feature>
<feature type="chain" id="PRO_5047218680" description="Outer membrane protein beta-barrel domain-containing protein" evidence="1">
    <location>
        <begin position="27"/>
        <end position="245"/>
    </location>
</feature>
<gene>
    <name evidence="3" type="ORF">J2W84_002111</name>
</gene>
<feature type="domain" description="Outer membrane protein beta-barrel" evidence="2">
    <location>
        <begin position="25"/>
        <end position="214"/>
    </location>
</feature>
<evidence type="ECO:0000313" key="4">
    <source>
        <dbReference type="Proteomes" id="UP001264980"/>
    </source>
</evidence>
<dbReference type="Proteomes" id="UP001264980">
    <property type="component" value="Unassembled WGS sequence"/>
</dbReference>
<proteinExistence type="predicted"/>
<protein>
    <recommendedName>
        <fullName evidence="2">Outer membrane protein beta-barrel domain-containing protein</fullName>
    </recommendedName>
</protein>
<sequence>MRSFRPIFKAALSAAACYLISHTAQAQLSLGLKGGVNFSTMNAQNSNISNFDDRIAPNFAVVFNYQLGPAFSIQAEPGFSSRGATVRPNQPGTGIIITPGPPYQRTVKGVIQINYFELPIVAQYRPHLTEKLEAIISAGPEIRFRTGPQKLATTTATYVSGEKKSEVTTTQSYSGNDAVSTFDAGLTAGAGVAYPIGRIKVFLEGRYHLGLYNLASNTNDGRDDAVKIHNRGASVFVGVTVPILK</sequence>
<comment type="caution">
    <text evidence="3">The sequence shown here is derived from an EMBL/GenBank/DDBJ whole genome shotgun (WGS) entry which is preliminary data.</text>
</comment>
<name>A0ABU1QV88_9BACT</name>
<accession>A0ABU1QV88</accession>
<evidence type="ECO:0000256" key="1">
    <source>
        <dbReference type="SAM" id="SignalP"/>
    </source>
</evidence>
<keyword evidence="4" id="KW-1185">Reference proteome</keyword>
<evidence type="ECO:0000313" key="3">
    <source>
        <dbReference type="EMBL" id="MDR6805065.1"/>
    </source>
</evidence>
<dbReference type="Pfam" id="PF13568">
    <property type="entry name" value="OMP_b-brl_2"/>
    <property type="match status" value="1"/>
</dbReference>
<dbReference type="InterPro" id="IPR025665">
    <property type="entry name" value="Beta-barrel_OMP_2"/>
</dbReference>
<dbReference type="EMBL" id="JAVDTI010000002">
    <property type="protein sequence ID" value="MDR6805065.1"/>
    <property type="molecule type" value="Genomic_DNA"/>
</dbReference>
<dbReference type="RefSeq" id="WP_309982506.1">
    <property type="nucleotide sequence ID" value="NZ_JAVDTI010000002.1"/>
</dbReference>
<reference evidence="3 4" key="1">
    <citation type="submission" date="2023-07" db="EMBL/GenBank/DDBJ databases">
        <title>Sorghum-associated microbial communities from plants grown in Nebraska, USA.</title>
        <authorList>
            <person name="Schachtman D."/>
        </authorList>
    </citation>
    <scope>NUCLEOTIDE SEQUENCE [LARGE SCALE GENOMIC DNA]</scope>
    <source>
        <strain evidence="3 4">BE57</strain>
    </source>
</reference>